<name>A0AAJ5BYM7_9SPHI</name>
<dbReference type="AlphaFoldDB" id="A0AAJ5BYM7"/>
<dbReference type="KEGG" id="smiz:4412673_00214"/>
<evidence type="ECO:0000313" key="2">
    <source>
        <dbReference type="Proteomes" id="UP000215355"/>
    </source>
</evidence>
<dbReference type="EMBL" id="LT906468">
    <property type="protein sequence ID" value="SNV37474.1"/>
    <property type="molecule type" value="Genomic_DNA"/>
</dbReference>
<proteinExistence type="predicted"/>
<accession>A0AAJ5BYM7</accession>
<evidence type="ECO:0000313" key="1">
    <source>
        <dbReference type="EMBL" id="SNV37474.1"/>
    </source>
</evidence>
<organism evidence="1 2">
    <name type="scientific">Sphingobacterium mizutaii</name>
    <dbReference type="NCBI Taxonomy" id="1010"/>
    <lineage>
        <taxon>Bacteria</taxon>
        <taxon>Pseudomonadati</taxon>
        <taxon>Bacteroidota</taxon>
        <taxon>Sphingobacteriia</taxon>
        <taxon>Sphingobacteriales</taxon>
        <taxon>Sphingobacteriaceae</taxon>
        <taxon>Sphingobacterium</taxon>
    </lineage>
</organism>
<reference evidence="1 2" key="1">
    <citation type="submission" date="2017-06" db="EMBL/GenBank/DDBJ databases">
        <authorList>
            <consortium name="Pathogen Informatics"/>
        </authorList>
    </citation>
    <scope>NUCLEOTIDE SEQUENCE [LARGE SCALE GENOMIC DNA]</scope>
    <source>
        <strain evidence="1 2">NCTC12149</strain>
    </source>
</reference>
<protein>
    <submittedName>
        <fullName evidence="1">Uncharacterized protein</fullName>
    </submittedName>
</protein>
<sequence>MIWDAWYEKYSVFKINPETNEYEDVSLQILDSCYFRAKRSNNYKELINRIDFYKEIVKHKIETFPIKINPEYQGEEYPNKIFVNYTNK</sequence>
<dbReference type="RefSeq" id="WP_093101007.1">
    <property type="nucleotide sequence ID" value="NZ_FNGK01000009.1"/>
</dbReference>
<gene>
    <name evidence="1" type="ORF">SAMEA4412673_00214</name>
</gene>
<dbReference type="Proteomes" id="UP000215355">
    <property type="component" value="Chromosome 1"/>
</dbReference>